<dbReference type="AlphaFoldDB" id="A0A392SV52"/>
<reference evidence="1 2" key="1">
    <citation type="journal article" date="2018" name="Front. Plant Sci.">
        <title>Red Clover (Trifolium pratense) and Zigzag Clover (T. medium) - A Picture of Genomic Similarities and Differences.</title>
        <authorList>
            <person name="Dluhosova J."/>
            <person name="Istvanek J."/>
            <person name="Nedelnik J."/>
            <person name="Repkova J."/>
        </authorList>
    </citation>
    <scope>NUCLEOTIDE SEQUENCE [LARGE SCALE GENOMIC DNA]</scope>
    <source>
        <strain evidence="2">cv. 10/8</strain>
        <tissue evidence="1">Leaf</tissue>
    </source>
</reference>
<comment type="caution">
    <text evidence="1">The sequence shown here is derived from an EMBL/GenBank/DDBJ whole genome shotgun (WGS) entry which is preliminary data.</text>
</comment>
<keyword evidence="2" id="KW-1185">Reference proteome</keyword>
<accession>A0A392SV52</accession>
<evidence type="ECO:0000313" key="1">
    <source>
        <dbReference type="EMBL" id="MCI52322.1"/>
    </source>
</evidence>
<proteinExistence type="predicted"/>
<sequence>MDLCFRVPIRLKIPVLPAVTLVFDRAEMIVTGERLLYKVSDVAK</sequence>
<dbReference type="Proteomes" id="UP000265520">
    <property type="component" value="Unassembled WGS sequence"/>
</dbReference>
<dbReference type="EMBL" id="LXQA010445446">
    <property type="protein sequence ID" value="MCI52322.1"/>
    <property type="molecule type" value="Genomic_DNA"/>
</dbReference>
<feature type="non-terminal residue" evidence="1">
    <location>
        <position position="44"/>
    </location>
</feature>
<protein>
    <submittedName>
        <fullName evidence="1">Aspartic proteinase PCS1-like</fullName>
    </submittedName>
</protein>
<organism evidence="1 2">
    <name type="scientific">Trifolium medium</name>
    <dbReference type="NCBI Taxonomy" id="97028"/>
    <lineage>
        <taxon>Eukaryota</taxon>
        <taxon>Viridiplantae</taxon>
        <taxon>Streptophyta</taxon>
        <taxon>Embryophyta</taxon>
        <taxon>Tracheophyta</taxon>
        <taxon>Spermatophyta</taxon>
        <taxon>Magnoliopsida</taxon>
        <taxon>eudicotyledons</taxon>
        <taxon>Gunneridae</taxon>
        <taxon>Pentapetalae</taxon>
        <taxon>rosids</taxon>
        <taxon>fabids</taxon>
        <taxon>Fabales</taxon>
        <taxon>Fabaceae</taxon>
        <taxon>Papilionoideae</taxon>
        <taxon>50 kb inversion clade</taxon>
        <taxon>NPAAA clade</taxon>
        <taxon>Hologalegina</taxon>
        <taxon>IRL clade</taxon>
        <taxon>Trifolieae</taxon>
        <taxon>Trifolium</taxon>
    </lineage>
</organism>
<evidence type="ECO:0000313" key="2">
    <source>
        <dbReference type="Proteomes" id="UP000265520"/>
    </source>
</evidence>
<name>A0A392SV52_9FABA</name>